<proteinExistence type="predicted"/>
<comment type="caution">
    <text evidence="2">The sequence shown here is derived from an EMBL/GenBank/DDBJ whole genome shotgun (WGS) entry which is preliminary data.</text>
</comment>
<evidence type="ECO:0000313" key="2">
    <source>
        <dbReference type="EMBL" id="KAJ4348024.1"/>
    </source>
</evidence>
<name>A0A9W8XF16_9PLEO</name>
<dbReference type="OrthoDB" id="5425061at2759"/>
<dbReference type="EMBL" id="JAPEUX010000007">
    <property type="protein sequence ID" value="KAJ4348024.1"/>
    <property type="molecule type" value="Genomic_DNA"/>
</dbReference>
<feature type="region of interest" description="Disordered" evidence="1">
    <location>
        <begin position="187"/>
        <end position="271"/>
    </location>
</feature>
<sequence length="271" mass="30015">MNVDGNVEEWSEKPIRDIGLGTSIIRGSTVGRAELRSPVSSPRSSPDPELAQFLKSRIQDEFIFTNHEDDAEGLREDAVASDEEAELVLFAGPSQTAESHKIRLSSPDATGEPGLLVKKPRSYYFTDEITSEKEEEYKAAAVTGSDVLNMAKLPWPGCALPWKVHTITPAGLKKNVLVGHPPTLVEVEDKNKQRTRKGKKSRIALRKKMQAADDKQAEQARIAQEKEEAEREKRTRRNREKKVKRKAREQAKKEAAAGPEAPTPASPGSKT</sequence>
<reference evidence="2" key="1">
    <citation type="submission" date="2022-10" db="EMBL/GenBank/DDBJ databases">
        <title>Tapping the CABI collections for fungal endophytes: first genome assemblies for Collariella, Neodidymelliopsis, Ascochyta clinopodiicola, Didymella pomorum, Didymosphaeria variabile, Neocosmospora piperis and Neocucurbitaria cava.</title>
        <authorList>
            <person name="Hill R."/>
        </authorList>
    </citation>
    <scope>NUCLEOTIDE SEQUENCE</scope>
    <source>
        <strain evidence="2">IMI 356815</strain>
    </source>
</reference>
<feature type="region of interest" description="Disordered" evidence="1">
    <location>
        <begin position="91"/>
        <end position="112"/>
    </location>
</feature>
<dbReference type="Proteomes" id="UP001140513">
    <property type="component" value="Unassembled WGS sequence"/>
</dbReference>
<keyword evidence="3" id="KW-1185">Reference proteome</keyword>
<dbReference type="Pfam" id="PF09428">
    <property type="entry name" value="DUF2011"/>
    <property type="match status" value="1"/>
</dbReference>
<dbReference type="InterPro" id="IPR018555">
    <property type="entry name" value="C630.06c-like"/>
</dbReference>
<feature type="compositionally biased region" description="Basic residues" evidence="1">
    <location>
        <begin position="193"/>
        <end position="209"/>
    </location>
</feature>
<protein>
    <submittedName>
        <fullName evidence="2">Uncharacterized protein</fullName>
    </submittedName>
</protein>
<dbReference type="AlphaFoldDB" id="A0A9W8XF16"/>
<evidence type="ECO:0000256" key="1">
    <source>
        <dbReference type="SAM" id="MobiDB-lite"/>
    </source>
</evidence>
<feature type="compositionally biased region" description="Basic and acidic residues" evidence="1">
    <location>
        <begin position="210"/>
        <end position="233"/>
    </location>
</feature>
<accession>A0A9W8XF16</accession>
<evidence type="ECO:0000313" key="3">
    <source>
        <dbReference type="Proteomes" id="UP001140513"/>
    </source>
</evidence>
<dbReference type="RefSeq" id="XP_056067412.1">
    <property type="nucleotide sequence ID" value="XM_056218147.1"/>
</dbReference>
<feature type="compositionally biased region" description="Basic residues" evidence="1">
    <location>
        <begin position="234"/>
        <end position="247"/>
    </location>
</feature>
<dbReference type="GeneID" id="80912926"/>
<gene>
    <name evidence="2" type="ORF">N0V89_009396</name>
</gene>
<organism evidence="2 3">
    <name type="scientific">Didymosphaeria variabile</name>
    <dbReference type="NCBI Taxonomy" id="1932322"/>
    <lineage>
        <taxon>Eukaryota</taxon>
        <taxon>Fungi</taxon>
        <taxon>Dikarya</taxon>
        <taxon>Ascomycota</taxon>
        <taxon>Pezizomycotina</taxon>
        <taxon>Dothideomycetes</taxon>
        <taxon>Pleosporomycetidae</taxon>
        <taxon>Pleosporales</taxon>
        <taxon>Massarineae</taxon>
        <taxon>Didymosphaeriaceae</taxon>
        <taxon>Didymosphaeria</taxon>
    </lineage>
</organism>